<evidence type="ECO:0000256" key="5">
    <source>
        <dbReference type="ARBA" id="ARBA00023136"/>
    </source>
</evidence>
<dbReference type="EMBL" id="BAFH01000003">
    <property type="protein sequence ID" value="GAB63255.1"/>
    <property type="molecule type" value="Genomic_DNA"/>
</dbReference>
<dbReference type="InterPro" id="IPR036412">
    <property type="entry name" value="HAD-like_sf"/>
</dbReference>
<evidence type="ECO:0000256" key="6">
    <source>
        <dbReference type="SAM" id="Phobius"/>
    </source>
</evidence>
<proteinExistence type="predicted"/>
<evidence type="ECO:0000256" key="3">
    <source>
        <dbReference type="ARBA" id="ARBA00022723"/>
    </source>
</evidence>
<dbReference type="STRING" id="247490.KSU1_C1659"/>
<accession>I3ING0</accession>
<dbReference type="AlphaFoldDB" id="I3ING0"/>
<dbReference type="GO" id="GO:0046872">
    <property type="term" value="F:metal ion binding"/>
    <property type="evidence" value="ECO:0007669"/>
    <property type="project" value="UniProtKB-KW"/>
</dbReference>
<keyword evidence="5 6" id="KW-0472">Membrane</keyword>
<dbReference type="Gene3D" id="3.40.50.1000">
    <property type="entry name" value="HAD superfamily/HAD-like"/>
    <property type="match status" value="1"/>
</dbReference>
<reference evidence="7 8" key="1">
    <citation type="journal article" date="2012" name="FEBS Lett.">
        <title>Anammox organism KSU-1 expresses a NirK-type copper-containing nitrite reductase instead of a NirS-type with cytochrome cd1.</title>
        <authorList>
            <person name="Hira D."/>
            <person name="Toh H."/>
            <person name="Migita C.T."/>
            <person name="Okubo H."/>
            <person name="Nishiyama T."/>
            <person name="Hattori M."/>
            <person name="Furukawa K."/>
            <person name="Fujii T."/>
        </authorList>
    </citation>
    <scope>NUCLEOTIDE SEQUENCE [LARGE SCALE GENOMIC DNA]</scope>
</reference>
<evidence type="ECO:0000256" key="2">
    <source>
        <dbReference type="ARBA" id="ARBA00022692"/>
    </source>
</evidence>
<comment type="caution">
    <text evidence="7">The sequence shown here is derived from an EMBL/GenBank/DDBJ whole genome shotgun (WGS) entry which is preliminary data.</text>
</comment>
<keyword evidence="2 6" id="KW-0812">Transmembrane</keyword>
<dbReference type="InterPro" id="IPR023298">
    <property type="entry name" value="ATPase_P-typ_TM_dom_sf"/>
</dbReference>
<protein>
    <submittedName>
        <fullName evidence="7">Uncharacterized protein</fullName>
    </submittedName>
</protein>
<comment type="subcellular location">
    <subcellularLocation>
        <location evidence="1">Membrane</location>
    </subcellularLocation>
</comment>
<feature type="transmembrane region" description="Helical" evidence="6">
    <location>
        <begin position="28"/>
        <end position="49"/>
    </location>
</feature>
<feature type="transmembrane region" description="Helical" evidence="6">
    <location>
        <begin position="61"/>
        <end position="79"/>
    </location>
</feature>
<sequence>MGWLTSSIIACITMTVLMYIPPSDLPHTYMPHIMMVIATMTVLGPRIPFFACAYESIKNRFANMCVLISLGTFAAYIYGNLAVQGIFALPEHAFFMTAVMLVTFSHIGEYMGERVKKRADWVLRNSMELKTNRPSVLIRGKEYMDHGHSLRFIDRVSHTFILIAVGLSVVTFVCWYFFFYHLAGEYPSLWALKMSIAVLVIACPCSLCWVTPAATMVASRIGLNHSIIIKHSTTFEKIAELNVLVFDMNGLKQDVLLHLKRMGIRVVMMTEDREQTTRFAVSGIGVDEHYNRISPDEKRAVIERFQRQGMKVGVVSNSGSDISSLTQPDVRIMLGAEMDVTKGHGDIILIKNDLMDVVKTVQLGRRTVIENKTECLLGLFV</sequence>
<dbReference type="PANTHER" id="PTHR46594:SF4">
    <property type="entry name" value="P-TYPE CATION-TRANSPORTING ATPASE"/>
    <property type="match status" value="1"/>
</dbReference>
<name>I3ING0_9BACT</name>
<organism evidence="7 8">
    <name type="scientific">Candidatus Jettenia caeni</name>
    <dbReference type="NCBI Taxonomy" id="247490"/>
    <lineage>
        <taxon>Bacteria</taxon>
        <taxon>Pseudomonadati</taxon>
        <taxon>Planctomycetota</taxon>
        <taxon>Candidatus Brocadiia</taxon>
        <taxon>Candidatus Brocadiales</taxon>
        <taxon>Candidatus Brocadiaceae</taxon>
        <taxon>Candidatus Jettenia</taxon>
    </lineage>
</organism>
<evidence type="ECO:0000256" key="4">
    <source>
        <dbReference type="ARBA" id="ARBA00022989"/>
    </source>
</evidence>
<feature type="transmembrane region" description="Helical" evidence="6">
    <location>
        <begin position="159"/>
        <end position="178"/>
    </location>
</feature>
<keyword evidence="8" id="KW-1185">Reference proteome</keyword>
<keyword evidence="3" id="KW-0479">Metal-binding</keyword>
<evidence type="ECO:0000313" key="7">
    <source>
        <dbReference type="EMBL" id="GAB63255.1"/>
    </source>
</evidence>
<gene>
    <name evidence="7" type="ORF">KSU1_C1659</name>
</gene>
<evidence type="ECO:0000256" key="1">
    <source>
        <dbReference type="ARBA" id="ARBA00004370"/>
    </source>
</evidence>
<feature type="transmembrane region" description="Helical" evidence="6">
    <location>
        <begin position="85"/>
        <end position="108"/>
    </location>
</feature>
<dbReference type="Proteomes" id="UP000002985">
    <property type="component" value="Unassembled WGS sequence"/>
</dbReference>
<feature type="transmembrane region" description="Helical" evidence="6">
    <location>
        <begin position="190"/>
        <end position="210"/>
    </location>
</feature>
<keyword evidence="4 6" id="KW-1133">Transmembrane helix</keyword>
<dbReference type="eggNOG" id="COG2217">
    <property type="taxonomic scope" value="Bacteria"/>
</dbReference>
<dbReference type="SUPFAM" id="SSF56784">
    <property type="entry name" value="HAD-like"/>
    <property type="match status" value="1"/>
</dbReference>
<dbReference type="OrthoDB" id="211392at2"/>
<dbReference type="PANTHER" id="PTHR46594">
    <property type="entry name" value="P-TYPE CATION-TRANSPORTING ATPASE"/>
    <property type="match status" value="1"/>
</dbReference>
<evidence type="ECO:0000313" key="8">
    <source>
        <dbReference type="Proteomes" id="UP000002985"/>
    </source>
</evidence>
<dbReference type="SUPFAM" id="SSF81665">
    <property type="entry name" value="Calcium ATPase, transmembrane domain M"/>
    <property type="match status" value="1"/>
</dbReference>
<dbReference type="GO" id="GO:0016020">
    <property type="term" value="C:membrane"/>
    <property type="evidence" value="ECO:0007669"/>
    <property type="project" value="UniProtKB-SubCell"/>
</dbReference>
<dbReference type="InterPro" id="IPR023214">
    <property type="entry name" value="HAD_sf"/>
</dbReference>